<dbReference type="EMBL" id="JAFLCK010000022">
    <property type="protein sequence ID" value="MBN8661592.1"/>
    <property type="molecule type" value="Genomic_DNA"/>
</dbReference>
<dbReference type="Pfam" id="PF00908">
    <property type="entry name" value="dTDP_sugar_isom"/>
    <property type="match status" value="1"/>
</dbReference>
<dbReference type="GO" id="GO:0000271">
    <property type="term" value="P:polysaccharide biosynthetic process"/>
    <property type="evidence" value="ECO:0007669"/>
    <property type="project" value="TreeGrafter"/>
</dbReference>
<dbReference type="Proteomes" id="UP000664277">
    <property type="component" value="Unassembled WGS sequence"/>
</dbReference>
<dbReference type="PANTHER" id="PTHR21047">
    <property type="entry name" value="DTDP-6-DEOXY-D-GLUCOSE-3,5 EPIMERASE"/>
    <property type="match status" value="1"/>
</dbReference>
<proteinExistence type="predicted"/>
<sequence>MLMLKPLTHEAIGEEYNKELSVQDYSKKTVIDGVKIITLNMFVDDGGSLAEIVRFDDNGNLQILPDFKVKQSTYSQMLPGTIKAFHLHYNQEDVWFIMPYDRLLIGLFDARKDSPTYNQTMRFVLGAGRAQALYIPRGVAHGLANPWQNPANMIYFVNQCFDPNEPDERRLPWDILGEDFWQIRKG</sequence>
<feature type="active site" description="Proton acceptor" evidence="1">
    <location>
        <position position="86"/>
    </location>
</feature>
<dbReference type="AlphaFoldDB" id="A0A8J7PNY2"/>
<feature type="active site" description="Proton donor" evidence="1">
    <location>
        <position position="155"/>
    </location>
</feature>
<reference evidence="3" key="1">
    <citation type="submission" date="2021-02" db="EMBL/GenBank/DDBJ databases">
        <title>Genome-Resolved Metagenomics of a Microbial Community Performing Photosynthetic Biological Nutrient Removal.</title>
        <authorList>
            <person name="Mcdaniel E.A."/>
        </authorList>
    </citation>
    <scope>NUCLEOTIDE SEQUENCE</scope>
    <source>
        <strain evidence="3">UWPOB_OBS1</strain>
    </source>
</reference>
<feature type="site" description="Participates in a stacking interaction with the thymidine ring of dTDP-4-oxo-6-deoxyglucose" evidence="2">
    <location>
        <position position="161"/>
    </location>
</feature>
<dbReference type="SUPFAM" id="SSF51182">
    <property type="entry name" value="RmlC-like cupins"/>
    <property type="match status" value="1"/>
</dbReference>
<gene>
    <name evidence="3" type="ORF">J0M35_14600</name>
</gene>
<dbReference type="GO" id="GO:0008830">
    <property type="term" value="F:dTDP-4-dehydrorhamnose 3,5-epimerase activity"/>
    <property type="evidence" value="ECO:0007669"/>
    <property type="project" value="InterPro"/>
</dbReference>
<comment type="caution">
    <text evidence="3">The sequence shown here is derived from an EMBL/GenBank/DDBJ whole genome shotgun (WGS) entry which is preliminary data.</text>
</comment>
<name>A0A8J7PNY2_9BACT</name>
<evidence type="ECO:0000313" key="3">
    <source>
        <dbReference type="EMBL" id="MBN8661592.1"/>
    </source>
</evidence>
<dbReference type="InterPro" id="IPR000888">
    <property type="entry name" value="RmlC-like"/>
</dbReference>
<dbReference type="GO" id="GO:0005829">
    <property type="term" value="C:cytosol"/>
    <property type="evidence" value="ECO:0007669"/>
    <property type="project" value="TreeGrafter"/>
</dbReference>
<dbReference type="Gene3D" id="2.60.120.10">
    <property type="entry name" value="Jelly Rolls"/>
    <property type="match status" value="1"/>
</dbReference>
<evidence type="ECO:0000256" key="1">
    <source>
        <dbReference type="PIRSR" id="PIRSR600888-1"/>
    </source>
</evidence>
<organism evidence="3 4">
    <name type="scientific">Candidatus Obscuribacter phosphatis</name>
    <dbReference type="NCBI Taxonomy" id="1906157"/>
    <lineage>
        <taxon>Bacteria</taxon>
        <taxon>Bacillati</taxon>
        <taxon>Candidatus Melainabacteria</taxon>
        <taxon>Candidatus Obscuribacterales</taxon>
        <taxon>Candidatus Obscuribacteraceae</taxon>
        <taxon>Candidatus Obscuribacter</taxon>
    </lineage>
</organism>
<accession>A0A8J7PNY2</accession>
<dbReference type="GO" id="GO:0019305">
    <property type="term" value="P:dTDP-rhamnose biosynthetic process"/>
    <property type="evidence" value="ECO:0007669"/>
    <property type="project" value="TreeGrafter"/>
</dbReference>
<dbReference type="InterPro" id="IPR011051">
    <property type="entry name" value="RmlC_Cupin_sf"/>
</dbReference>
<dbReference type="InterPro" id="IPR014710">
    <property type="entry name" value="RmlC-like_jellyroll"/>
</dbReference>
<evidence type="ECO:0000313" key="4">
    <source>
        <dbReference type="Proteomes" id="UP000664277"/>
    </source>
</evidence>
<protein>
    <submittedName>
        <fullName evidence="3">dTDP-4-dehydrorhamnose 3,5-epimerase family protein</fullName>
    </submittedName>
</protein>
<evidence type="ECO:0000256" key="2">
    <source>
        <dbReference type="PIRSR" id="PIRSR600888-3"/>
    </source>
</evidence>
<dbReference type="PANTHER" id="PTHR21047:SF2">
    <property type="entry name" value="THYMIDINE DIPHOSPHO-4-KETO-RHAMNOSE 3,5-EPIMERASE"/>
    <property type="match status" value="1"/>
</dbReference>